<dbReference type="PANTHER" id="PTHR31934">
    <property type="entry name" value="ALPHA/BETA-HYDROLASES SUPERFAMILY PROTEIN"/>
    <property type="match status" value="1"/>
</dbReference>
<keyword evidence="2" id="KW-0378">Hydrolase</keyword>
<proteinExistence type="predicted"/>
<feature type="compositionally biased region" description="Polar residues" evidence="1">
    <location>
        <begin position="355"/>
        <end position="368"/>
    </location>
</feature>
<comment type="caution">
    <text evidence="2">The sequence shown here is derived from an EMBL/GenBank/DDBJ whole genome shotgun (WGS) entry which is preliminary data.</text>
</comment>
<protein>
    <submittedName>
        <fullName evidence="2">Hydrolase</fullName>
    </submittedName>
</protein>
<feature type="compositionally biased region" description="Acidic residues" evidence="1">
    <location>
        <begin position="412"/>
        <end position="422"/>
    </location>
</feature>
<organism evidence="2 3">
    <name type="scientific">Lithospermum erythrorhizon</name>
    <name type="common">Purple gromwell</name>
    <name type="synonym">Lithospermum officinale var. erythrorhizon</name>
    <dbReference type="NCBI Taxonomy" id="34254"/>
    <lineage>
        <taxon>Eukaryota</taxon>
        <taxon>Viridiplantae</taxon>
        <taxon>Streptophyta</taxon>
        <taxon>Embryophyta</taxon>
        <taxon>Tracheophyta</taxon>
        <taxon>Spermatophyta</taxon>
        <taxon>Magnoliopsida</taxon>
        <taxon>eudicotyledons</taxon>
        <taxon>Gunneridae</taxon>
        <taxon>Pentapetalae</taxon>
        <taxon>asterids</taxon>
        <taxon>lamiids</taxon>
        <taxon>Boraginales</taxon>
        <taxon>Boraginaceae</taxon>
        <taxon>Boraginoideae</taxon>
        <taxon>Lithospermeae</taxon>
        <taxon>Lithospermum</taxon>
    </lineage>
</organism>
<feature type="compositionally biased region" description="Acidic residues" evidence="1">
    <location>
        <begin position="441"/>
        <end position="452"/>
    </location>
</feature>
<name>A0AAV3NXP4_LITER</name>
<dbReference type="GO" id="GO:0016787">
    <property type="term" value="F:hydrolase activity"/>
    <property type="evidence" value="ECO:0007669"/>
    <property type="project" value="UniProtKB-KW"/>
</dbReference>
<accession>A0AAV3NXP4</accession>
<evidence type="ECO:0000256" key="1">
    <source>
        <dbReference type="SAM" id="MobiDB-lite"/>
    </source>
</evidence>
<evidence type="ECO:0000313" key="3">
    <source>
        <dbReference type="Proteomes" id="UP001454036"/>
    </source>
</evidence>
<feature type="region of interest" description="Disordered" evidence="1">
    <location>
        <begin position="337"/>
        <end position="452"/>
    </location>
</feature>
<sequence>MDAIADDERPVVVRVRRKASQYRLDALLLQINEGSFKREFLDFGKLSITDSSATDGLQINERSLKRALLDFGKLSISESSTSTVYGGSPNDDERPVVVGDKRKASQSRHDGLWIEISERPLKKTFFDLGNLSVSEASDSIVEELKTRKVLLCHVKTVTNSEVTFDVLQPEVPASADASKFKNKSKEITHTFKAKDKHDRLLAEKAKQSQEFVSKNARFIQIWRSRKSKKEAMHEESLHDKCQFYDIVRVDFEETNQEMLNDHKRGSELDDHKLMSRYLPLLKEILPRAAMEIESNISISRLAQSDGFVYDIYAVNDEMNNSELDVGQTFPMVQVDADDSNAENNPLNEHPDTELSGENNVADTSSKVQPKTDWRSSNDDQSGGAGNTNHQSSEPADNGRHGSINANYVTSDYESDDDDDDDEHWDHGQHDSMDANYVMSDYEGDGDDDEDWE</sequence>
<gene>
    <name evidence="2" type="ORF">LIER_04348</name>
</gene>
<reference evidence="2 3" key="1">
    <citation type="submission" date="2024-01" db="EMBL/GenBank/DDBJ databases">
        <title>The complete chloroplast genome sequence of Lithospermum erythrorhizon: insights into the phylogenetic relationship among Boraginaceae species and the maternal lineages of purple gromwells.</title>
        <authorList>
            <person name="Okada T."/>
            <person name="Watanabe K."/>
        </authorList>
    </citation>
    <scope>NUCLEOTIDE SEQUENCE [LARGE SCALE GENOMIC DNA]</scope>
</reference>
<dbReference type="AlphaFoldDB" id="A0AAV3NXP4"/>
<keyword evidence="3" id="KW-1185">Reference proteome</keyword>
<dbReference type="PANTHER" id="PTHR31934:SF2">
    <property type="entry name" value="RNA-DIRECTED DNA METHYLATION 4"/>
    <property type="match status" value="1"/>
</dbReference>
<evidence type="ECO:0000313" key="2">
    <source>
        <dbReference type="EMBL" id="GAA0143738.1"/>
    </source>
</evidence>
<dbReference type="EMBL" id="BAABME010000553">
    <property type="protein sequence ID" value="GAA0143738.1"/>
    <property type="molecule type" value="Genomic_DNA"/>
</dbReference>
<dbReference type="Proteomes" id="UP001454036">
    <property type="component" value="Unassembled WGS sequence"/>
</dbReference>
<feature type="compositionally biased region" description="Basic and acidic residues" evidence="1">
    <location>
        <begin position="423"/>
        <end position="432"/>
    </location>
</feature>